<dbReference type="PaxDb" id="3708-A0A078GSR7"/>
<evidence type="ECO:0000313" key="1">
    <source>
        <dbReference type="EMBL" id="CDY27648.1"/>
    </source>
</evidence>
<accession>A0A078GSR7</accession>
<dbReference type="EMBL" id="LK032207">
    <property type="protein sequence ID" value="CDY27648.1"/>
    <property type="molecule type" value="Genomic_DNA"/>
</dbReference>
<organism evidence="1 2">
    <name type="scientific">Brassica napus</name>
    <name type="common">Rape</name>
    <dbReference type="NCBI Taxonomy" id="3708"/>
    <lineage>
        <taxon>Eukaryota</taxon>
        <taxon>Viridiplantae</taxon>
        <taxon>Streptophyta</taxon>
        <taxon>Embryophyta</taxon>
        <taxon>Tracheophyta</taxon>
        <taxon>Spermatophyta</taxon>
        <taxon>Magnoliopsida</taxon>
        <taxon>eudicotyledons</taxon>
        <taxon>Gunneridae</taxon>
        <taxon>Pentapetalae</taxon>
        <taxon>rosids</taxon>
        <taxon>malvids</taxon>
        <taxon>Brassicales</taxon>
        <taxon>Brassicaceae</taxon>
        <taxon>Brassiceae</taxon>
        <taxon>Brassica</taxon>
    </lineage>
</organism>
<sequence length="14" mass="1843">MQNDREANRRIRKR</sequence>
<dbReference type="Proteomes" id="UP000028999">
    <property type="component" value="Unassembled WGS sequence"/>
</dbReference>
<keyword evidence="2" id="KW-1185">Reference proteome</keyword>
<reference evidence="1 2" key="1">
    <citation type="journal article" date="2014" name="Science">
        <title>Plant genetics. Early allopolyploid evolution in the post-Neolithic Brassica napus oilseed genome.</title>
        <authorList>
            <person name="Chalhoub B."/>
            <person name="Denoeud F."/>
            <person name="Liu S."/>
            <person name="Parkin I.A."/>
            <person name="Tang H."/>
            <person name="Wang X."/>
            <person name="Chiquet J."/>
            <person name="Belcram H."/>
            <person name="Tong C."/>
            <person name="Samans B."/>
            <person name="Correa M."/>
            <person name="Da Silva C."/>
            <person name="Just J."/>
            <person name="Falentin C."/>
            <person name="Koh C.S."/>
            <person name="Le Clainche I."/>
            <person name="Bernard M."/>
            <person name="Bento P."/>
            <person name="Noel B."/>
            <person name="Labadie K."/>
            <person name="Alberti A."/>
            <person name="Charles M."/>
            <person name="Arnaud D."/>
            <person name="Guo H."/>
            <person name="Daviaud C."/>
            <person name="Alamery S."/>
            <person name="Jabbari K."/>
            <person name="Zhao M."/>
            <person name="Edger P.P."/>
            <person name="Chelaifa H."/>
            <person name="Tack D."/>
            <person name="Lassalle G."/>
            <person name="Mestiri I."/>
            <person name="Schnel N."/>
            <person name="Le Paslier M.C."/>
            <person name="Fan G."/>
            <person name="Renault V."/>
            <person name="Bayer P.E."/>
            <person name="Golicz A.A."/>
            <person name="Manoli S."/>
            <person name="Lee T.H."/>
            <person name="Thi V.H."/>
            <person name="Chalabi S."/>
            <person name="Hu Q."/>
            <person name="Fan C."/>
            <person name="Tollenaere R."/>
            <person name="Lu Y."/>
            <person name="Battail C."/>
            <person name="Shen J."/>
            <person name="Sidebottom C.H."/>
            <person name="Wang X."/>
            <person name="Canaguier A."/>
            <person name="Chauveau A."/>
            <person name="Berard A."/>
            <person name="Deniot G."/>
            <person name="Guan M."/>
            <person name="Liu Z."/>
            <person name="Sun F."/>
            <person name="Lim Y.P."/>
            <person name="Lyons E."/>
            <person name="Town C.D."/>
            <person name="Bancroft I."/>
            <person name="Wang X."/>
            <person name="Meng J."/>
            <person name="Ma J."/>
            <person name="Pires J.C."/>
            <person name="King G.J."/>
            <person name="Brunel D."/>
            <person name="Delourme R."/>
            <person name="Renard M."/>
            <person name="Aury J.M."/>
            <person name="Adams K.L."/>
            <person name="Batley J."/>
            <person name="Snowdon R.J."/>
            <person name="Tost J."/>
            <person name="Edwards D."/>
            <person name="Zhou Y."/>
            <person name="Hua W."/>
            <person name="Sharpe A.G."/>
            <person name="Paterson A.H."/>
            <person name="Guan C."/>
            <person name="Wincker P."/>
        </authorList>
    </citation>
    <scope>NUCLEOTIDE SEQUENCE [LARGE SCALE GENOMIC DNA]</scope>
    <source>
        <strain evidence="2">cv. Darmor-bzh</strain>
    </source>
</reference>
<evidence type="ECO:0000313" key="2">
    <source>
        <dbReference type="Proteomes" id="UP000028999"/>
    </source>
</evidence>
<gene>
    <name evidence="1" type="primary">BnaA09g27590D</name>
    <name evidence="1" type="ORF">GSBRNA2T00038407001</name>
</gene>
<protein>
    <submittedName>
        <fullName evidence="1">BnaA09g27590D protein</fullName>
    </submittedName>
</protein>
<proteinExistence type="predicted"/>
<name>A0A078GSR7_BRANA</name>